<feature type="domain" description="Porin" evidence="12">
    <location>
        <begin position="12"/>
        <end position="328"/>
    </location>
</feature>
<evidence type="ECO:0000256" key="6">
    <source>
        <dbReference type="ARBA" id="ARBA00022729"/>
    </source>
</evidence>
<keyword evidence="8" id="KW-0626">Porin</keyword>
<dbReference type="Pfam" id="PF13609">
    <property type="entry name" value="Porin_4"/>
    <property type="match status" value="1"/>
</dbReference>
<dbReference type="PRINTS" id="PR00184">
    <property type="entry name" value="NEISSPPORIN"/>
</dbReference>
<evidence type="ECO:0000256" key="7">
    <source>
        <dbReference type="ARBA" id="ARBA00023065"/>
    </source>
</evidence>
<keyword evidence="4" id="KW-1134">Transmembrane beta strand</keyword>
<dbReference type="SUPFAM" id="SSF56935">
    <property type="entry name" value="Porins"/>
    <property type="match status" value="1"/>
</dbReference>
<name>A0ABY4S397_AQUTE</name>
<keyword evidence="6 11" id="KW-0732">Signal</keyword>
<evidence type="ECO:0000256" key="10">
    <source>
        <dbReference type="ARBA" id="ARBA00023237"/>
    </source>
</evidence>
<comment type="subunit">
    <text evidence="2">Homotrimer.</text>
</comment>
<protein>
    <submittedName>
        <fullName evidence="13">Porin</fullName>
    </submittedName>
</protein>
<dbReference type="Proteomes" id="UP001056201">
    <property type="component" value="Chromosome 1"/>
</dbReference>
<evidence type="ECO:0000259" key="12">
    <source>
        <dbReference type="Pfam" id="PF13609"/>
    </source>
</evidence>
<organism evidence="13 14">
    <name type="scientific">Aquincola tertiaricarbonis</name>
    <dbReference type="NCBI Taxonomy" id="391953"/>
    <lineage>
        <taxon>Bacteria</taxon>
        <taxon>Pseudomonadati</taxon>
        <taxon>Pseudomonadota</taxon>
        <taxon>Betaproteobacteria</taxon>
        <taxon>Burkholderiales</taxon>
        <taxon>Sphaerotilaceae</taxon>
        <taxon>Aquincola</taxon>
    </lineage>
</organism>
<sequence length="363" mass="37422">MTRQASALTTLALAALTTLGALPAAAQNSPGTSVTVYGLIDGCLASADLGSERLNAVSSGCLYGSRLGFRGTEDLGGGLQAAFTLESGITIDNGQLAQGGRMFGRKALVSLSGPWGTVEAGRDYAPAFYLVQPIDPMALGIGTASSSLWTGAASTTSARNDNAVNYLSPTWGGVSLRLQATAGEGGSGGARKSQGLNLLYRSGGTLAGLSYARVGDVADDQHDSAFTLGVKQELGRFSVAALAQSGAWEASRTVAAPASTSSVFSRKYRSWLVGGSVRTGSVGKLSLSIKRYDDRTVRNFDFTQVSVNYVHALSKRTDLYAGWSRLGNNSRTSYTVSDATGAYGPVQAGASTSLLAAGIKHVF</sequence>
<feature type="chain" id="PRO_5047390236" evidence="11">
    <location>
        <begin position="27"/>
        <end position="363"/>
    </location>
</feature>
<keyword evidence="14" id="KW-1185">Reference proteome</keyword>
<evidence type="ECO:0000256" key="11">
    <source>
        <dbReference type="SAM" id="SignalP"/>
    </source>
</evidence>
<evidence type="ECO:0000256" key="5">
    <source>
        <dbReference type="ARBA" id="ARBA00022692"/>
    </source>
</evidence>
<dbReference type="InterPro" id="IPR002299">
    <property type="entry name" value="Porin_Neis"/>
</dbReference>
<evidence type="ECO:0000256" key="9">
    <source>
        <dbReference type="ARBA" id="ARBA00023136"/>
    </source>
</evidence>
<dbReference type="CDD" id="cd00342">
    <property type="entry name" value="gram_neg_porins"/>
    <property type="match status" value="1"/>
</dbReference>
<dbReference type="PANTHER" id="PTHR34501">
    <property type="entry name" value="PROTEIN YDDL-RELATED"/>
    <property type="match status" value="1"/>
</dbReference>
<evidence type="ECO:0000256" key="4">
    <source>
        <dbReference type="ARBA" id="ARBA00022452"/>
    </source>
</evidence>
<comment type="subcellular location">
    <subcellularLocation>
        <location evidence="1">Cell outer membrane</location>
        <topology evidence="1">Multi-pass membrane protein</topology>
    </subcellularLocation>
</comment>
<dbReference type="InterPro" id="IPR023614">
    <property type="entry name" value="Porin_dom_sf"/>
</dbReference>
<accession>A0ABY4S397</accession>
<keyword evidence="10" id="KW-0998">Cell outer membrane</keyword>
<feature type="signal peptide" evidence="11">
    <location>
        <begin position="1"/>
        <end position="26"/>
    </location>
</feature>
<keyword evidence="7" id="KW-0406">Ion transport</keyword>
<proteinExistence type="predicted"/>
<keyword evidence="5" id="KW-0812">Transmembrane</keyword>
<dbReference type="InterPro" id="IPR050298">
    <property type="entry name" value="Gram-neg_bact_OMP"/>
</dbReference>
<evidence type="ECO:0000256" key="2">
    <source>
        <dbReference type="ARBA" id="ARBA00011233"/>
    </source>
</evidence>
<evidence type="ECO:0000256" key="8">
    <source>
        <dbReference type="ARBA" id="ARBA00023114"/>
    </source>
</evidence>
<evidence type="ECO:0000256" key="3">
    <source>
        <dbReference type="ARBA" id="ARBA00022448"/>
    </source>
</evidence>
<keyword evidence="3" id="KW-0813">Transport</keyword>
<dbReference type="EMBL" id="CP097635">
    <property type="protein sequence ID" value="URI07489.1"/>
    <property type="molecule type" value="Genomic_DNA"/>
</dbReference>
<keyword evidence="9" id="KW-0472">Membrane</keyword>
<dbReference type="RefSeq" id="WP_250195724.1">
    <property type="nucleotide sequence ID" value="NZ_CP097635.1"/>
</dbReference>
<dbReference type="InterPro" id="IPR033900">
    <property type="entry name" value="Gram_neg_porin_domain"/>
</dbReference>
<gene>
    <name evidence="13" type="ORF">MW290_02385</name>
</gene>
<dbReference type="PANTHER" id="PTHR34501:SF9">
    <property type="entry name" value="MAJOR OUTER MEMBRANE PROTEIN P.IA"/>
    <property type="match status" value="1"/>
</dbReference>
<evidence type="ECO:0000256" key="1">
    <source>
        <dbReference type="ARBA" id="ARBA00004571"/>
    </source>
</evidence>
<evidence type="ECO:0000313" key="13">
    <source>
        <dbReference type="EMBL" id="URI07489.1"/>
    </source>
</evidence>
<dbReference type="Gene3D" id="2.40.160.10">
    <property type="entry name" value="Porin"/>
    <property type="match status" value="1"/>
</dbReference>
<evidence type="ECO:0000313" key="14">
    <source>
        <dbReference type="Proteomes" id="UP001056201"/>
    </source>
</evidence>
<reference evidence="13" key="1">
    <citation type="submission" date="2022-05" db="EMBL/GenBank/DDBJ databases">
        <title>An RpoN-dependent PEP-CTERM gene is involved in floc formation of an Aquincola tertiaricarbonis strain.</title>
        <authorList>
            <person name="Qiu D."/>
            <person name="Xia M."/>
        </authorList>
    </citation>
    <scope>NUCLEOTIDE SEQUENCE</scope>
    <source>
        <strain evidence="13">RN12</strain>
    </source>
</reference>